<dbReference type="GO" id="GO:0006351">
    <property type="term" value="P:DNA-templated transcription"/>
    <property type="evidence" value="ECO:0007669"/>
    <property type="project" value="InterPro"/>
</dbReference>
<evidence type="ECO:0000313" key="4">
    <source>
        <dbReference type="EMBL" id="KAK0637354.1"/>
    </source>
</evidence>
<dbReference type="InterPro" id="IPR007219">
    <property type="entry name" value="XnlR_reg_dom"/>
</dbReference>
<protein>
    <submittedName>
        <fullName evidence="4">Fungal-specific transcription factor domain-containing protein</fullName>
    </submittedName>
</protein>
<keyword evidence="5" id="KW-1185">Reference proteome</keyword>
<comment type="caution">
    <text evidence="4">The sequence shown here is derived from an EMBL/GenBank/DDBJ whole genome shotgun (WGS) entry which is preliminary data.</text>
</comment>
<keyword evidence="1" id="KW-0539">Nucleus</keyword>
<evidence type="ECO:0000256" key="1">
    <source>
        <dbReference type="ARBA" id="ARBA00023242"/>
    </source>
</evidence>
<dbReference type="Proteomes" id="UP001174934">
    <property type="component" value="Unassembled WGS sequence"/>
</dbReference>
<dbReference type="PANTHER" id="PTHR46910">
    <property type="entry name" value="TRANSCRIPTION FACTOR PDR1"/>
    <property type="match status" value="1"/>
</dbReference>
<evidence type="ECO:0000313" key="5">
    <source>
        <dbReference type="Proteomes" id="UP001174934"/>
    </source>
</evidence>
<dbReference type="GO" id="GO:0008270">
    <property type="term" value="F:zinc ion binding"/>
    <property type="evidence" value="ECO:0007669"/>
    <property type="project" value="InterPro"/>
</dbReference>
<dbReference type="EMBL" id="JAULSR010000001">
    <property type="protein sequence ID" value="KAK0637354.1"/>
    <property type="molecule type" value="Genomic_DNA"/>
</dbReference>
<evidence type="ECO:0000256" key="2">
    <source>
        <dbReference type="SAM" id="MobiDB-lite"/>
    </source>
</evidence>
<dbReference type="GO" id="GO:0003677">
    <property type="term" value="F:DNA binding"/>
    <property type="evidence" value="ECO:0007669"/>
    <property type="project" value="InterPro"/>
</dbReference>
<gene>
    <name evidence="4" type="ORF">B0T17DRAFT_613954</name>
</gene>
<dbReference type="CDD" id="cd12148">
    <property type="entry name" value="fungal_TF_MHR"/>
    <property type="match status" value="1"/>
</dbReference>
<feature type="compositionally biased region" description="Low complexity" evidence="2">
    <location>
        <begin position="94"/>
        <end position="107"/>
    </location>
</feature>
<feature type="region of interest" description="Disordered" evidence="2">
    <location>
        <begin position="88"/>
        <end position="107"/>
    </location>
</feature>
<name>A0AA40CHF1_9PEZI</name>
<reference evidence="4" key="1">
    <citation type="submission" date="2023-06" db="EMBL/GenBank/DDBJ databases">
        <title>Genome-scale phylogeny and comparative genomics of the fungal order Sordariales.</title>
        <authorList>
            <consortium name="Lawrence Berkeley National Laboratory"/>
            <person name="Hensen N."/>
            <person name="Bonometti L."/>
            <person name="Westerberg I."/>
            <person name="Brannstrom I.O."/>
            <person name="Guillou S."/>
            <person name="Cros-Aarteil S."/>
            <person name="Calhoun S."/>
            <person name="Haridas S."/>
            <person name="Kuo A."/>
            <person name="Mondo S."/>
            <person name="Pangilinan J."/>
            <person name="Riley R."/>
            <person name="LaButti K."/>
            <person name="Andreopoulos B."/>
            <person name="Lipzen A."/>
            <person name="Chen C."/>
            <person name="Yanf M."/>
            <person name="Daum C."/>
            <person name="Ng V."/>
            <person name="Clum A."/>
            <person name="Steindorff A."/>
            <person name="Ohm R."/>
            <person name="Martin F."/>
            <person name="Silar P."/>
            <person name="Natvig D."/>
            <person name="Lalanne C."/>
            <person name="Gautier V."/>
            <person name="Ament-velasquez S.L."/>
            <person name="Kruys A."/>
            <person name="Hutchinson M.I."/>
            <person name="Powell A.J."/>
            <person name="Barry K."/>
            <person name="Miller A.N."/>
            <person name="Grigoriev I.V."/>
            <person name="Debuchy R."/>
            <person name="Gladieux P."/>
            <person name="Thoren M.H."/>
            <person name="Johannesson H."/>
        </authorList>
    </citation>
    <scope>NUCLEOTIDE SEQUENCE</scope>
    <source>
        <strain evidence="4">SMH3391-2</strain>
    </source>
</reference>
<proteinExistence type="predicted"/>
<dbReference type="PANTHER" id="PTHR46910:SF39">
    <property type="entry name" value="ZN(II)2CYS6 TRANSCRIPTION FACTOR (EUROFUNG)"/>
    <property type="match status" value="1"/>
</dbReference>
<sequence>MTRNLHARGLAQACVDIEDGTCQYCRTAGIPCEVDLRSRKQPFYRVLGEVYEHSIKLLRLFVPEEELPELMVENIQALLDKLKSGTGTAPQTLPGGHAALTAGGGETAPAPAPAAGVVADAAAAAAGRSSNDMMEADQHPLLQEELGCMLLDSMDKYRYVGADSSIRWNHAVHFTIIPPLKIGLLPPTTPENDNSKRSGGGCPGNRNNNILRDEPMYMPLRQLRMAYAARFFDQIHCLSSSWLCAMYSVFAMGSTRPRDEVSADTKTSLDYLSMAQELSTAAADEADMDSIKAFGLLSLAAHATCYSVTAYLLLGTAVRIGFSLGLHRDVSPRSKDSLERERCRRLWWTIYTLDHEMASRFGYPCSIVDDAVFMRAPPATEQILNPGPNTPLSF</sequence>
<dbReference type="InterPro" id="IPR050987">
    <property type="entry name" value="AtrR-like"/>
</dbReference>
<feature type="region of interest" description="Disordered" evidence="2">
    <location>
        <begin position="185"/>
        <end position="209"/>
    </location>
</feature>
<accession>A0AA40CHF1</accession>
<feature type="domain" description="Xylanolytic transcriptional activator regulatory" evidence="3">
    <location>
        <begin position="310"/>
        <end position="384"/>
    </location>
</feature>
<organism evidence="4 5">
    <name type="scientific">Bombardia bombarda</name>
    <dbReference type="NCBI Taxonomy" id="252184"/>
    <lineage>
        <taxon>Eukaryota</taxon>
        <taxon>Fungi</taxon>
        <taxon>Dikarya</taxon>
        <taxon>Ascomycota</taxon>
        <taxon>Pezizomycotina</taxon>
        <taxon>Sordariomycetes</taxon>
        <taxon>Sordariomycetidae</taxon>
        <taxon>Sordariales</taxon>
        <taxon>Lasiosphaeriaceae</taxon>
        <taxon>Bombardia</taxon>
    </lineage>
</organism>
<evidence type="ECO:0000259" key="3">
    <source>
        <dbReference type="SMART" id="SM00906"/>
    </source>
</evidence>
<dbReference type="AlphaFoldDB" id="A0AA40CHF1"/>
<dbReference type="Pfam" id="PF04082">
    <property type="entry name" value="Fungal_trans"/>
    <property type="match status" value="1"/>
</dbReference>
<dbReference type="SMART" id="SM00906">
    <property type="entry name" value="Fungal_trans"/>
    <property type="match status" value="1"/>
</dbReference>
<dbReference type="GO" id="GO:0003700">
    <property type="term" value="F:DNA-binding transcription factor activity"/>
    <property type="evidence" value="ECO:0007669"/>
    <property type="project" value="InterPro"/>
</dbReference>